<keyword evidence="6" id="KW-1185">Reference proteome</keyword>
<evidence type="ECO:0000313" key="5">
    <source>
        <dbReference type="EMBL" id="BCL62299.1"/>
    </source>
</evidence>
<dbReference type="Pfam" id="PF01553">
    <property type="entry name" value="Acyltransferase"/>
    <property type="match status" value="1"/>
</dbReference>
<evidence type="ECO:0000256" key="1">
    <source>
        <dbReference type="ARBA" id="ARBA00005189"/>
    </source>
</evidence>
<keyword evidence="3 5" id="KW-0012">Acyltransferase</keyword>
<keyword evidence="2" id="KW-0808">Transferase</keyword>
<dbReference type="PANTHER" id="PTHR10434">
    <property type="entry name" value="1-ACYL-SN-GLYCEROL-3-PHOSPHATE ACYLTRANSFERASE"/>
    <property type="match status" value="1"/>
</dbReference>
<evidence type="ECO:0000256" key="2">
    <source>
        <dbReference type="ARBA" id="ARBA00022679"/>
    </source>
</evidence>
<comment type="pathway">
    <text evidence="1">Lipid metabolism.</text>
</comment>
<dbReference type="RefSeq" id="WP_228854669.1">
    <property type="nucleotide sequence ID" value="NZ_AP024086.1"/>
</dbReference>
<dbReference type="SMART" id="SM00563">
    <property type="entry name" value="PlsC"/>
    <property type="match status" value="1"/>
</dbReference>
<dbReference type="InterPro" id="IPR002123">
    <property type="entry name" value="Plipid/glycerol_acylTrfase"/>
</dbReference>
<dbReference type="CDD" id="cd07989">
    <property type="entry name" value="LPLAT_AGPAT-like"/>
    <property type="match status" value="1"/>
</dbReference>
<dbReference type="KEGG" id="dbk:DGMP_29920"/>
<sequence length="259" mass="29100">MRGIQYQNGIYRTPAKQLSFFGKMLPSLSFYSRFLLIVASAGWKAKQGKYDSGSWIDSSLDVLLRLENAGIRVEISGIENLLELNEPVVIIGNHMSMMETLLLPGIIQPLMEVTFVVKQSLLDYPVFKYVMRSRNPIAVSRTNPRSDLKVVMTDGVERLKNGISVIVFPQTTRSQDFDAKQMSSIGVKLAKKACVNVVPLALKTDAWQNGRMVKDFGRLDVKKTAYFSFGKSLRVEGKGNEEQAAINNFIAEKLRGWQK</sequence>
<evidence type="ECO:0000313" key="6">
    <source>
        <dbReference type="Proteomes" id="UP000826725"/>
    </source>
</evidence>
<dbReference type="EMBL" id="AP024086">
    <property type="protein sequence ID" value="BCL62299.1"/>
    <property type="molecule type" value="Genomic_DNA"/>
</dbReference>
<dbReference type="PANTHER" id="PTHR10434:SF40">
    <property type="entry name" value="1-ACYL-SN-GLYCEROL-3-PHOSPHATE ACYLTRANSFERASE"/>
    <property type="match status" value="1"/>
</dbReference>
<evidence type="ECO:0000256" key="3">
    <source>
        <dbReference type="ARBA" id="ARBA00023315"/>
    </source>
</evidence>
<dbReference type="GO" id="GO:0006654">
    <property type="term" value="P:phosphatidic acid biosynthetic process"/>
    <property type="evidence" value="ECO:0007669"/>
    <property type="project" value="TreeGrafter"/>
</dbReference>
<organism evidence="5 6">
    <name type="scientific">Desulfomarina profundi</name>
    <dbReference type="NCBI Taxonomy" id="2772557"/>
    <lineage>
        <taxon>Bacteria</taxon>
        <taxon>Pseudomonadati</taxon>
        <taxon>Thermodesulfobacteriota</taxon>
        <taxon>Desulfobulbia</taxon>
        <taxon>Desulfobulbales</taxon>
        <taxon>Desulfobulbaceae</taxon>
        <taxon>Desulfomarina</taxon>
    </lineage>
</organism>
<dbReference type="AlphaFoldDB" id="A0A8D5JI53"/>
<evidence type="ECO:0000259" key="4">
    <source>
        <dbReference type="SMART" id="SM00563"/>
    </source>
</evidence>
<feature type="domain" description="Phospholipid/glycerol acyltransferase" evidence="4">
    <location>
        <begin position="88"/>
        <end position="205"/>
    </location>
</feature>
<name>A0A8D5JI53_9BACT</name>
<reference evidence="5" key="1">
    <citation type="submission" date="2020-09" db="EMBL/GenBank/DDBJ databases">
        <title>Desulfogranum mesoprofundum gen. nov., sp. nov., a novel mesophilic, sulfate-reducing chemolithoautotroph isolated from a deep-sea hydrothermal vent chimney in the Suiyo Seamount.</title>
        <authorList>
            <person name="Hashimoto Y."/>
            <person name="Nakagawa S."/>
        </authorList>
    </citation>
    <scope>NUCLEOTIDE SEQUENCE</scope>
    <source>
        <strain evidence="5">KT2</strain>
    </source>
</reference>
<gene>
    <name evidence="5" type="ORF">DGMP_29920</name>
</gene>
<dbReference type="GO" id="GO:0003841">
    <property type="term" value="F:1-acylglycerol-3-phosphate O-acyltransferase activity"/>
    <property type="evidence" value="ECO:0007669"/>
    <property type="project" value="TreeGrafter"/>
</dbReference>
<protein>
    <submittedName>
        <fullName evidence="5">1-acyl-sn-glycerol-3-phosphate acyltransferase</fullName>
    </submittedName>
</protein>
<dbReference type="Proteomes" id="UP000826725">
    <property type="component" value="Chromosome"/>
</dbReference>
<accession>A0A8D5JI53</accession>
<proteinExistence type="predicted"/>